<dbReference type="InterPro" id="IPR036291">
    <property type="entry name" value="NAD(P)-bd_dom_sf"/>
</dbReference>
<feature type="domain" description="Enoyl reductase (ER)" evidence="2">
    <location>
        <begin position="10"/>
        <end position="311"/>
    </location>
</feature>
<dbReference type="Gene3D" id="3.90.180.10">
    <property type="entry name" value="Medium-chain alcohol dehydrogenases, catalytic domain"/>
    <property type="match status" value="1"/>
</dbReference>
<name>A0A1V8YXR2_9ENTE</name>
<accession>A0A1V8YXR2</accession>
<evidence type="ECO:0000259" key="2">
    <source>
        <dbReference type="SMART" id="SM00829"/>
    </source>
</evidence>
<protein>
    <submittedName>
        <fullName evidence="3">Alcohol dehydrogenase</fullName>
    </submittedName>
</protein>
<dbReference type="InterPro" id="IPR020843">
    <property type="entry name" value="ER"/>
</dbReference>
<dbReference type="SUPFAM" id="SSF50129">
    <property type="entry name" value="GroES-like"/>
    <property type="match status" value="1"/>
</dbReference>
<dbReference type="InterPro" id="IPR013154">
    <property type="entry name" value="ADH-like_N"/>
</dbReference>
<dbReference type="PANTHER" id="PTHR44154">
    <property type="entry name" value="QUINONE OXIDOREDUCTASE"/>
    <property type="match status" value="1"/>
</dbReference>
<organism evidence="3 4">
    <name type="scientific">Enterococcus villorum</name>
    <dbReference type="NCBI Taxonomy" id="112904"/>
    <lineage>
        <taxon>Bacteria</taxon>
        <taxon>Bacillati</taxon>
        <taxon>Bacillota</taxon>
        <taxon>Bacilli</taxon>
        <taxon>Lactobacillales</taxon>
        <taxon>Enterococcaceae</taxon>
        <taxon>Enterococcus</taxon>
    </lineage>
</organism>
<dbReference type="InterPro" id="IPR011032">
    <property type="entry name" value="GroES-like_sf"/>
</dbReference>
<dbReference type="RefSeq" id="WP_081183594.1">
    <property type="nucleotide sequence ID" value="NZ_MJEA01000005.1"/>
</dbReference>
<sequence>MKRFAITGYGPANEVFQEITVPSREVTSKHLRVKLKAFSINPYDVALRLGKMQEVRQLKFPYVLGNDGAGVVTEVASDVTHFHVGDQVVVHPISGAYGEEIVLPVSKVAKIPDGMSWTEAASMVTTGITAYNVIHHLLTIQPTDTVMVEGASGGVGTSLIQLLHQKGIRVLASASKKNEEMVRKLGVTNFSAYDQEDPGKKFKNQADIVIDATKGSIKGETGIQIMKEEGHYVALNELPSFELRQKKIGFYENFVPRKEYSDQEALTYLLDAYQKGHYQIFVAQELPATLENLIWAHQQIEGHPSAGKFVLTYG</sequence>
<dbReference type="CDD" id="cd05289">
    <property type="entry name" value="MDR_like_2"/>
    <property type="match status" value="1"/>
</dbReference>
<dbReference type="GO" id="GO:0016491">
    <property type="term" value="F:oxidoreductase activity"/>
    <property type="evidence" value="ECO:0007669"/>
    <property type="project" value="InterPro"/>
</dbReference>
<dbReference type="AlphaFoldDB" id="A0A1V8YXR2"/>
<dbReference type="Pfam" id="PF08240">
    <property type="entry name" value="ADH_N"/>
    <property type="match status" value="1"/>
</dbReference>
<gene>
    <name evidence="3" type="ORF">BH747_06965</name>
</gene>
<dbReference type="SUPFAM" id="SSF51735">
    <property type="entry name" value="NAD(P)-binding Rossmann-fold domains"/>
    <property type="match status" value="1"/>
</dbReference>
<dbReference type="Pfam" id="PF13602">
    <property type="entry name" value="ADH_zinc_N_2"/>
    <property type="match status" value="1"/>
</dbReference>
<dbReference type="InterPro" id="IPR051603">
    <property type="entry name" value="Zinc-ADH_QOR/CCCR"/>
</dbReference>
<comment type="caution">
    <text evidence="3">The sequence shown here is derived from an EMBL/GenBank/DDBJ whole genome shotgun (WGS) entry which is preliminary data.</text>
</comment>
<dbReference type="Gene3D" id="3.40.50.720">
    <property type="entry name" value="NAD(P)-binding Rossmann-like Domain"/>
    <property type="match status" value="1"/>
</dbReference>
<evidence type="ECO:0000256" key="1">
    <source>
        <dbReference type="ARBA" id="ARBA00022857"/>
    </source>
</evidence>
<dbReference type="OrthoDB" id="9792162at2"/>
<dbReference type="STRING" id="112904.BH747_06965"/>
<dbReference type="Proteomes" id="UP000192477">
    <property type="component" value="Unassembled WGS sequence"/>
</dbReference>
<evidence type="ECO:0000313" key="4">
    <source>
        <dbReference type="Proteomes" id="UP000192477"/>
    </source>
</evidence>
<reference evidence="3 4" key="1">
    <citation type="journal article" date="2017" name="BMC Microbiol.">
        <title>Comparative genomics of Enterococcus spp. isolated from bovine feces.</title>
        <authorList>
            <person name="Beukers A.G."/>
            <person name="Zaheer R."/>
            <person name="Goji N."/>
            <person name="Amoako K.K."/>
            <person name="Chaves A.V."/>
            <person name="Ward M.P."/>
            <person name="McAllister T.A."/>
        </authorList>
    </citation>
    <scope>NUCLEOTIDE SEQUENCE [LARGE SCALE GENOMIC DNA]</scope>
    <source>
        <strain evidence="3 4">F1129D 143</strain>
    </source>
</reference>
<proteinExistence type="predicted"/>
<dbReference type="SMART" id="SM00829">
    <property type="entry name" value="PKS_ER"/>
    <property type="match status" value="1"/>
</dbReference>
<dbReference type="PANTHER" id="PTHR44154:SF1">
    <property type="entry name" value="QUINONE OXIDOREDUCTASE"/>
    <property type="match status" value="1"/>
</dbReference>
<evidence type="ECO:0000313" key="3">
    <source>
        <dbReference type="EMBL" id="OQO70430.1"/>
    </source>
</evidence>
<keyword evidence="1" id="KW-0521">NADP</keyword>
<dbReference type="EMBL" id="MJEA01000005">
    <property type="protein sequence ID" value="OQO70430.1"/>
    <property type="molecule type" value="Genomic_DNA"/>
</dbReference>